<sequence length="1289" mass="148908">MSNNSYSICLYLLLVFLVYGCSWGCSSQQTYERQNDEKPDPLALLIKHPGDSTSNQISSQVTHTLNYASIPYVSHDLTLPQKGVKIPSTVQIIYLTTDQVEQFSDQEVEDLVEFIAAGNQLAIMTPLYDHRFAYMMGLKKDSNDTLDTTAEGYKFHANIFPEYKNAVFNPSGTFLHNGFASNQFISQKNVIATASNDSTYPAILEREIGQGSSVFFNTQHVIEKGYRGLLFSTTLKALEGIPYRIANVSSIFLDDFPAPLYDTQMPPIDEEYGITHADFVKNVWWPEMQTLADEFEISYTAMLAFNYNAVVVPPFDFEEWESSTTWIDNEPINTSEWLARDVRDSRHELGFHGYNHFSLWLKDWRNQQYMQTALQAAKKRWKIDNLGKFPRTYVPPTNHIDSIGLFALTKTMPQIKYMSSLYIGDVEEGEDREFGWDPLAPSLFDYPRITSGFVNNDVSNFDQHSLYLYTGIWTHFLHPDDVFQVEQRDEDQFRSRNPLGLGWHSNDEHDYGLYEVFRERLVETKDHYPHIRYETALNSVPIVKRWLATESQYTFSDSTLQVLTYSTQPGLEKNEQKFWFAYVAQEHEASFMRSLVASGVEFASSPLWNGKLYQFTSVADSLSVPNLQQQADSAQITQALKDYRNYTHGVEELSQEANSGEWRDTRFQDATAALKRNPASTKLQEQVIDLAVEFERVDMAIGILEQRLLDQPQWNTEDIQRLLTYYGWEGQSQRAFTFLESLWAKYPKKSVLMLKDMMVDRYGLPSEEFQQQWTKRALALDPDNNVLLEKMVFLNQSTEQWPEQKKYLQQLIDLNPRSDTLYNYALGQSMAYINYRETLGWLQTFPEAAEDQLKPLADDIAYMYADNGELTRAILWARKSDEIPRVTELNWLLQQQRYYDFITKGDKYLKKEPENDSLRVYVGQQLVYENFRDQGFSRLYPLFKDGQTPEQTEKLVHTEIGYMDYGQKKQFYKTYPNFFSDSLATDLETTYRTNEGVKVGGTASIASDNFNNEVATLGLFTEWGKRPKTTHRLSLDDKIVSSDILGTNNINELYHLRYQYQRSYRQQTMQSMLAGGIYADEQQLRPDIEAGFWFTGDSSYTSTQLQFEPVFTNSGIQQNINKLTLSLYREDYWFRSKWLQTGLSLTANWYSDHVFRYEGLSRFYLNLPFSTNYSKLRPLIDVSFSDATTSYLSGVPYYTPDQLFVKGVGIDYSYKDALYNPDFSAGIELALKHGSRDGAFFSGSAHLSARINKFWELSLQGDLSTSSVYRYNKIGLGISYTLPKSLSAD</sequence>
<accession>A0ABT3PR11</accession>
<proteinExistence type="predicted"/>
<comment type="caution">
    <text evidence="1">The sequence shown here is derived from an EMBL/GenBank/DDBJ whole genome shotgun (WGS) entry which is preliminary data.</text>
</comment>
<keyword evidence="2" id="KW-1185">Reference proteome</keyword>
<name>A0ABT3PR11_9BACT</name>
<gene>
    <name evidence="1" type="ORF">J6I44_15680</name>
</gene>
<dbReference type="EMBL" id="JAGGJA010000011">
    <property type="protein sequence ID" value="MCW9708307.1"/>
    <property type="molecule type" value="Genomic_DNA"/>
</dbReference>
<reference evidence="1 2" key="1">
    <citation type="submission" date="2021-03" db="EMBL/GenBank/DDBJ databases">
        <title>Aliifodinibius sp. nov., a new bacterium isolated from saline soil.</title>
        <authorList>
            <person name="Galisteo C."/>
            <person name="De La Haba R."/>
            <person name="Sanchez-Porro C."/>
            <person name="Ventosa A."/>
        </authorList>
    </citation>
    <scope>NUCLEOTIDE SEQUENCE [LARGE SCALE GENOMIC DNA]</scope>
    <source>
        <strain evidence="1 2">1BSP15-2V2</strain>
    </source>
</reference>
<dbReference type="Proteomes" id="UP001207918">
    <property type="component" value="Unassembled WGS sequence"/>
</dbReference>
<organism evidence="1 2">
    <name type="scientific">Fodinibius salsisoli</name>
    <dbReference type="NCBI Taxonomy" id="2820877"/>
    <lineage>
        <taxon>Bacteria</taxon>
        <taxon>Pseudomonadati</taxon>
        <taxon>Balneolota</taxon>
        <taxon>Balneolia</taxon>
        <taxon>Balneolales</taxon>
        <taxon>Balneolaceae</taxon>
        <taxon>Fodinibius</taxon>
    </lineage>
</organism>
<dbReference type="SUPFAM" id="SSF88713">
    <property type="entry name" value="Glycoside hydrolase/deacetylase"/>
    <property type="match status" value="1"/>
</dbReference>
<dbReference type="InterPro" id="IPR011330">
    <property type="entry name" value="Glyco_hydro/deAcase_b/a-brl"/>
</dbReference>
<protein>
    <submittedName>
        <fullName evidence="1">DUF2194 domain-containing protein</fullName>
    </submittedName>
</protein>
<evidence type="ECO:0000313" key="2">
    <source>
        <dbReference type="Proteomes" id="UP001207918"/>
    </source>
</evidence>
<evidence type="ECO:0000313" key="1">
    <source>
        <dbReference type="EMBL" id="MCW9708307.1"/>
    </source>
</evidence>
<dbReference type="Pfam" id="PF09960">
    <property type="entry name" value="DUF2194"/>
    <property type="match status" value="1"/>
</dbReference>
<dbReference type="Gene3D" id="3.20.20.370">
    <property type="entry name" value="Glycoside hydrolase/deacetylase"/>
    <property type="match status" value="1"/>
</dbReference>
<dbReference type="InterPro" id="IPR011990">
    <property type="entry name" value="TPR-like_helical_dom_sf"/>
</dbReference>
<dbReference type="InterPro" id="IPR018695">
    <property type="entry name" value="DUF2194"/>
</dbReference>
<dbReference type="Gene3D" id="1.25.40.10">
    <property type="entry name" value="Tetratricopeptide repeat domain"/>
    <property type="match status" value="1"/>
</dbReference>
<dbReference type="RefSeq" id="WP_265767094.1">
    <property type="nucleotide sequence ID" value="NZ_JAGGJA010000011.1"/>
</dbReference>